<comment type="caution">
    <text evidence="2">The sequence shown here is derived from an EMBL/GenBank/DDBJ whole genome shotgun (WGS) entry which is preliminary data.</text>
</comment>
<evidence type="ECO:0000313" key="2">
    <source>
        <dbReference type="EMBL" id="KAJ6821731.1"/>
    </source>
</evidence>
<gene>
    <name evidence="2" type="ORF">M6B38_390855</name>
</gene>
<dbReference type="AlphaFoldDB" id="A0AAX6G0J9"/>
<organism evidence="2 3">
    <name type="scientific">Iris pallida</name>
    <name type="common">Sweet iris</name>
    <dbReference type="NCBI Taxonomy" id="29817"/>
    <lineage>
        <taxon>Eukaryota</taxon>
        <taxon>Viridiplantae</taxon>
        <taxon>Streptophyta</taxon>
        <taxon>Embryophyta</taxon>
        <taxon>Tracheophyta</taxon>
        <taxon>Spermatophyta</taxon>
        <taxon>Magnoliopsida</taxon>
        <taxon>Liliopsida</taxon>
        <taxon>Asparagales</taxon>
        <taxon>Iridaceae</taxon>
        <taxon>Iridoideae</taxon>
        <taxon>Irideae</taxon>
        <taxon>Iris</taxon>
    </lineage>
</organism>
<feature type="compositionally biased region" description="Pro residues" evidence="1">
    <location>
        <begin position="73"/>
        <end position="90"/>
    </location>
</feature>
<feature type="region of interest" description="Disordered" evidence="1">
    <location>
        <begin position="56"/>
        <end position="176"/>
    </location>
</feature>
<reference evidence="2" key="1">
    <citation type="journal article" date="2023" name="GigaByte">
        <title>Genome assembly of the bearded iris, Iris pallida Lam.</title>
        <authorList>
            <person name="Bruccoleri R.E."/>
            <person name="Oakeley E.J."/>
            <person name="Faust A.M.E."/>
            <person name="Altorfer M."/>
            <person name="Dessus-Babus S."/>
            <person name="Burckhardt D."/>
            <person name="Oertli M."/>
            <person name="Naumann U."/>
            <person name="Petersen F."/>
            <person name="Wong J."/>
        </authorList>
    </citation>
    <scope>NUCLEOTIDE SEQUENCE</scope>
    <source>
        <strain evidence="2">GSM-AAB239-AS_SAM_17_03QT</strain>
    </source>
</reference>
<reference evidence="2" key="2">
    <citation type="submission" date="2023-04" db="EMBL/GenBank/DDBJ databases">
        <authorList>
            <person name="Bruccoleri R.E."/>
            <person name="Oakeley E.J."/>
            <person name="Faust A.-M."/>
            <person name="Dessus-Babus S."/>
            <person name="Altorfer M."/>
            <person name="Burckhardt D."/>
            <person name="Oertli M."/>
            <person name="Naumann U."/>
            <person name="Petersen F."/>
            <person name="Wong J."/>
        </authorList>
    </citation>
    <scope>NUCLEOTIDE SEQUENCE</scope>
    <source>
        <strain evidence="2">GSM-AAB239-AS_SAM_17_03QT</strain>
        <tissue evidence="2">Leaf</tissue>
    </source>
</reference>
<proteinExistence type="predicted"/>
<name>A0AAX6G0J9_IRIPA</name>
<evidence type="ECO:0000256" key="1">
    <source>
        <dbReference type="SAM" id="MobiDB-lite"/>
    </source>
</evidence>
<dbReference type="Proteomes" id="UP001140949">
    <property type="component" value="Unassembled WGS sequence"/>
</dbReference>
<sequence>MSERPPSSHISCHSRQANQSRVWTRVSEYFPSYSTGLQTLKPRVRVDRPIWTLHYSAHKNPTKPPAINSRPPASHPPPLPKQNPSTPPPQTHTSRSGVLARTTAPVSRCEAPSVGTSNPASPNRPPLSSPSGERPSVWTSILQPSSPPVVRPPAGARSGTSRAPGSRRVPSSVRLH</sequence>
<keyword evidence="3" id="KW-1185">Reference proteome</keyword>
<feature type="compositionally biased region" description="Polar residues" evidence="1">
    <location>
        <begin position="8"/>
        <end position="20"/>
    </location>
</feature>
<accession>A0AAX6G0J9</accession>
<dbReference type="EMBL" id="JANAVB010024994">
    <property type="protein sequence ID" value="KAJ6821731.1"/>
    <property type="molecule type" value="Genomic_DNA"/>
</dbReference>
<feature type="region of interest" description="Disordered" evidence="1">
    <location>
        <begin position="1"/>
        <end position="20"/>
    </location>
</feature>
<protein>
    <submittedName>
        <fullName evidence="2">Uncharacterized protein</fullName>
    </submittedName>
</protein>
<evidence type="ECO:0000313" key="3">
    <source>
        <dbReference type="Proteomes" id="UP001140949"/>
    </source>
</evidence>